<evidence type="ECO:0000256" key="3">
    <source>
        <dbReference type="SAM" id="SignalP"/>
    </source>
</evidence>
<keyword evidence="5" id="KW-1185">Reference proteome</keyword>
<accession>A0ABP0QLD2</accession>
<evidence type="ECO:0000256" key="1">
    <source>
        <dbReference type="ARBA" id="ARBA00022679"/>
    </source>
</evidence>
<dbReference type="InterPro" id="IPR050481">
    <property type="entry name" value="UDP-glycosyltransf_plant"/>
</dbReference>
<keyword evidence="3" id="KW-0732">Signal</keyword>
<dbReference type="PROSITE" id="PS00375">
    <property type="entry name" value="UDPGT"/>
    <property type="match status" value="1"/>
</dbReference>
<keyword evidence="2" id="KW-0328">Glycosyltransferase</keyword>
<dbReference type="EMBL" id="CAXAMM010039762">
    <property type="protein sequence ID" value="CAK9088729.1"/>
    <property type="molecule type" value="Genomic_DNA"/>
</dbReference>
<feature type="chain" id="PRO_5045162468" evidence="3">
    <location>
        <begin position="18"/>
        <end position="533"/>
    </location>
</feature>
<name>A0ABP0QLD2_9DINO</name>
<keyword evidence="1 2" id="KW-0808">Transferase</keyword>
<dbReference type="SUPFAM" id="SSF53756">
    <property type="entry name" value="UDP-Glycosyltransferase/glycogen phosphorylase"/>
    <property type="match status" value="1"/>
</dbReference>
<dbReference type="PANTHER" id="PTHR48049:SF132">
    <property type="entry name" value="GLYCOSYLTRANSFERASE"/>
    <property type="match status" value="1"/>
</dbReference>
<dbReference type="PANTHER" id="PTHR48049">
    <property type="entry name" value="GLYCOSYLTRANSFERASE"/>
    <property type="match status" value="1"/>
</dbReference>
<feature type="signal peptide" evidence="3">
    <location>
        <begin position="1"/>
        <end position="17"/>
    </location>
</feature>
<evidence type="ECO:0000256" key="2">
    <source>
        <dbReference type="RuleBase" id="RU003718"/>
    </source>
</evidence>
<evidence type="ECO:0000313" key="4">
    <source>
        <dbReference type="EMBL" id="CAK9088729.1"/>
    </source>
</evidence>
<gene>
    <name evidence="4" type="ORF">SCF082_LOCUS41909</name>
</gene>
<dbReference type="InterPro" id="IPR002213">
    <property type="entry name" value="UDP_glucos_trans"/>
</dbReference>
<proteinExistence type="inferred from homology"/>
<dbReference type="Gene3D" id="3.40.50.2000">
    <property type="entry name" value="Glycogen Phosphorylase B"/>
    <property type="match status" value="2"/>
</dbReference>
<sequence length="533" mass="58535">MLGTVLRCWALLGAVSAVHVAFIAPPASHYAPMLPIAHGLLDDGHQVSFVGFDETVQKIKKLVPKAGLVGIGTSPFDREKMAPMQEFIQSVEYSKAQVFTSMAAPMLGNMMGGPMATGMKRQLKELKPDVLCVSFMYPIFYALGEVLDIPLVGIGWAAPSFLTVQIDLPWATEPNVGSIHSRQEIYENPRLLVENTLVRILGFLALRLGSTVNMWYRFQLGHPRPLEVWEFDSVLQHPLLLTSLPELSAGLPSLLGPYTFPVGILDHLALEGSGMMKSDDQEKIMTWLDAQLAQKTKVLYVAFGSEVRVGKAHASLLVDAFQLGNFTVLWATKVAPTVPVPEQVLVTKFAPQRAVLAHPAVFGFVSHGGMNSVNEALAFGKPMAIMPFFADQMMVAAVHRDLGVAVLVNKNEATPQSLAESWAIADQESINTIASEAFQRRAAQIRKLNEERKDMSRAVEVIVNQASGTFHLHVPPCPHILIRCVPLFLTLLIWGACCNCCGCLRVRPQIPCACCRFVCCRSRKSRSGRKKQD</sequence>
<comment type="similarity">
    <text evidence="2">Belongs to the UDP-glycosyltransferase family.</text>
</comment>
<evidence type="ECO:0000313" key="5">
    <source>
        <dbReference type="Proteomes" id="UP001642464"/>
    </source>
</evidence>
<dbReference type="Proteomes" id="UP001642464">
    <property type="component" value="Unassembled WGS sequence"/>
</dbReference>
<dbReference type="CDD" id="cd03784">
    <property type="entry name" value="GT1_Gtf-like"/>
    <property type="match status" value="1"/>
</dbReference>
<reference evidence="4 5" key="1">
    <citation type="submission" date="2024-02" db="EMBL/GenBank/DDBJ databases">
        <authorList>
            <person name="Chen Y."/>
            <person name="Shah S."/>
            <person name="Dougan E. K."/>
            <person name="Thang M."/>
            <person name="Chan C."/>
        </authorList>
    </citation>
    <scope>NUCLEOTIDE SEQUENCE [LARGE SCALE GENOMIC DNA]</scope>
</reference>
<dbReference type="Pfam" id="PF00201">
    <property type="entry name" value="UDPGT"/>
    <property type="match status" value="1"/>
</dbReference>
<protein>
    <submittedName>
        <fullName evidence="4">UDP-glycosyltransferase 71C3</fullName>
    </submittedName>
</protein>
<dbReference type="InterPro" id="IPR035595">
    <property type="entry name" value="UDP_glycos_trans_CS"/>
</dbReference>
<comment type="caution">
    <text evidence="4">The sequence shown here is derived from an EMBL/GenBank/DDBJ whole genome shotgun (WGS) entry which is preliminary data.</text>
</comment>
<organism evidence="4 5">
    <name type="scientific">Durusdinium trenchii</name>
    <dbReference type="NCBI Taxonomy" id="1381693"/>
    <lineage>
        <taxon>Eukaryota</taxon>
        <taxon>Sar</taxon>
        <taxon>Alveolata</taxon>
        <taxon>Dinophyceae</taxon>
        <taxon>Suessiales</taxon>
        <taxon>Symbiodiniaceae</taxon>
        <taxon>Durusdinium</taxon>
    </lineage>
</organism>